<name>A0ABM9N9Q1_9RICK</name>
<comment type="subcellular location">
    <subcellularLocation>
        <location evidence="1">Membrane</location>
        <topology evidence="1">Single-pass membrane protein</topology>
    </subcellularLocation>
</comment>
<gene>
    <name evidence="7" type="ORF">CAXC1_330113</name>
</gene>
<evidence type="ECO:0000256" key="1">
    <source>
        <dbReference type="ARBA" id="ARBA00004167"/>
    </source>
</evidence>
<keyword evidence="8" id="KW-1185">Reference proteome</keyword>
<dbReference type="Pfam" id="PF04335">
    <property type="entry name" value="VirB8"/>
    <property type="match status" value="1"/>
</dbReference>
<comment type="caution">
    <text evidence="7">The sequence shown here is derived from an EMBL/GenBank/DDBJ whole genome shotgun (WGS) entry which is preliminary data.</text>
</comment>
<keyword evidence="2 5" id="KW-0812">Transmembrane</keyword>
<dbReference type="InterPro" id="IPR007430">
    <property type="entry name" value="VirB8"/>
</dbReference>
<sequence length="239" mass="27888">MINKYNDHHCSIAASKMLKKNTYFSNALKWYEVKYLSCFVEKVFVVIILVISVLLLTTLAIYIKFYYKSKIPLPIIRNIEHTTDGSLNIKQLLKNNHDDTPQIATAKYMIQQYVLFREAYGMYSKKEQLNYIKDNSSYQIYRDFLAHINNIEHQKSKKKTSKKAYFYPIIDNISIIQNEKQTKASVDCTIYVIMANKIIEKKMTKISLDFSLSDISLVNKKIIPLSFLVNSYNSGNNND</sequence>
<feature type="domain" description="Bacterial virulence protein VirB8" evidence="6">
    <location>
        <begin position="43"/>
        <end position="210"/>
    </location>
</feature>
<dbReference type="InterPro" id="IPR032710">
    <property type="entry name" value="NTF2-like_dom_sf"/>
</dbReference>
<dbReference type="SUPFAM" id="SSF54427">
    <property type="entry name" value="NTF2-like"/>
    <property type="match status" value="1"/>
</dbReference>
<feature type="transmembrane region" description="Helical" evidence="5">
    <location>
        <begin position="43"/>
        <end position="67"/>
    </location>
</feature>
<keyword evidence="3 5" id="KW-1133">Transmembrane helix</keyword>
<organism evidence="7 8">
    <name type="scientific">Candidatus Xenohaliotis californiensis</name>
    <dbReference type="NCBI Taxonomy" id="84677"/>
    <lineage>
        <taxon>Bacteria</taxon>
        <taxon>Pseudomonadati</taxon>
        <taxon>Pseudomonadota</taxon>
        <taxon>Alphaproteobacteria</taxon>
        <taxon>Rickettsiales</taxon>
        <taxon>Anaplasmataceae</taxon>
        <taxon>Candidatus Xenohaliotis</taxon>
    </lineage>
</organism>
<dbReference type="Proteomes" id="UP001314181">
    <property type="component" value="Unassembled WGS sequence"/>
</dbReference>
<evidence type="ECO:0000256" key="2">
    <source>
        <dbReference type="ARBA" id="ARBA00022692"/>
    </source>
</evidence>
<dbReference type="EMBL" id="CAWVOK010000026">
    <property type="protein sequence ID" value="CAK8163353.1"/>
    <property type="molecule type" value="Genomic_DNA"/>
</dbReference>
<evidence type="ECO:0000313" key="8">
    <source>
        <dbReference type="Proteomes" id="UP001314181"/>
    </source>
</evidence>
<accession>A0ABM9N9Q1</accession>
<evidence type="ECO:0000259" key="6">
    <source>
        <dbReference type="Pfam" id="PF04335"/>
    </source>
</evidence>
<proteinExistence type="predicted"/>
<dbReference type="Gene3D" id="3.10.450.230">
    <property type="entry name" value="VirB8 protein"/>
    <property type="match status" value="1"/>
</dbReference>
<evidence type="ECO:0000256" key="3">
    <source>
        <dbReference type="ARBA" id="ARBA00022989"/>
    </source>
</evidence>
<protein>
    <recommendedName>
        <fullName evidence="6">Bacterial virulence protein VirB8 domain-containing protein</fullName>
    </recommendedName>
</protein>
<evidence type="ECO:0000256" key="5">
    <source>
        <dbReference type="SAM" id="Phobius"/>
    </source>
</evidence>
<reference evidence="7 8" key="1">
    <citation type="submission" date="2024-01" db="EMBL/GenBank/DDBJ databases">
        <authorList>
            <person name="Kunselman E."/>
        </authorList>
    </citation>
    <scope>NUCLEOTIDE SEQUENCE [LARGE SCALE GENOMIC DNA]</scope>
    <source>
        <strain evidence="7">2 abalone samples</strain>
    </source>
</reference>
<keyword evidence="4 5" id="KW-0472">Membrane</keyword>
<evidence type="ECO:0000313" key="7">
    <source>
        <dbReference type="EMBL" id="CAK8163353.1"/>
    </source>
</evidence>
<evidence type="ECO:0000256" key="4">
    <source>
        <dbReference type="ARBA" id="ARBA00023136"/>
    </source>
</evidence>